<dbReference type="PANTHER" id="PTHR35664">
    <property type="entry name" value="SPERMATID-SPECIFIC MANCHETTE-RELATED PROTEIN 1"/>
    <property type="match status" value="1"/>
</dbReference>
<protein>
    <submittedName>
        <fullName evidence="1">Myosis regulating glycosidase</fullName>
    </submittedName>
    <submittedName>
        <fullName evidence="1">Sperm microtubule inner protein 6</fullName>
    </submittedName>
</protein>
<proteinExistence type="predicted"/>
<dbReference type="Ensembl" id="ENSBTAT00000111748.1">
    <property type="protein sequence ID" value="ENSBTAP00000094957.1"/>
    <property type="gene ID" value="ENSBTAG00000008376.7"/>
</dbReference>
<dbReference type="GeneTree" id="ENSGT00940000161008"/>
<evidence type="ECO:0000313" key="1">
    <source>
        <dbReference type="Ensembl" id="ENSBTAP00000094957.1"/>
    </source>
</evidence>
<organism evidence="1 2">
    <name type="scientific">Bos taurus</name>
    <name type="common">Bovine</name>
    <dbReference type="NCBI Taxonomy" id="9913"/>
    <lineage>
        <taxon>Eukaryota</taxon>
        <taxon>Metazoa</taxon>
        <taxon>Chordata</taxon>
        <taxon>Craniata</taxon>
        <taxon>Vertebrata</taxon>
        <taxon>Euteleostomi</taxon>
        <taxon>Mammalia</taxon>
        <taxon>Eutheria</taxon>
        <taxon>Laurasiatheria</taxon>
        <taxon>Artiodactyla</taxon>
        <taxon>Ruminantia</taxon>
        <taxon>Pecora</taxon>
        <taxon>Bovidae</taxon>
        <taxon>Bovinae</taxon>
        <taxon>Bos</taxon>
    </lineage>
</organism>
<reference evidence="1" key="1">
    <citation type="submission" date="2018-03" db="EMBL/GenBank/DDBJ databases">
        <title>ARS-UCD1.2.</title>
        <authorList>
            <person name="Rosen B.D."/>
            <person name="Bickhart D.M."/>
            <person name="Koren S."/>
            <person name="Schnabel R.D."/>
            <person name="Hall R."/>
            <person name="Zimin A."/>
            <person name="Dreischer C."/>
            <person name="Schultheiss S."/>
            <person name="Schroeder S.G."/>
            <person name="Elsik C.G."/>
            <person name="Couldrey C."/>
            <person name="Liu G.E."/>
            <person name="Van Tassell C.P."/>
            <person name="Phillippy A.M."/>
            <person name="Smith T.P.L."/>
            <person name="Medrano J.F."/>
        </authorList>
    </citation>
    <scope>NUCLEOTIDE SEQUENCE [LARGE SCALE GENOMIC DNA]</scope>
    <source>
        <strain evidence="1">Hereford</strain>
    </source>
</reference>
<accession>A0AAA9TDK5</accession>
<reference evidence="1" key="2">
    <citation type="submission" date="2025-08" db="UniProtKB">
        <authorList>
            <consortium name="Ensembl"/>
        </authorList>
    </citation>
    <scope>IDENTIFICATION</scope>
    <source>
        <strain evidence="1">Hereford</strain>
    </source>
</reference>
<evidence type="ECO:0000313" key="2">
    <source>
        <dbReference type="Proteomes" id="UP000009136"/>
    </source>
</evidence>
<dbReference type="Proteomes" id="UP000009136">
    <property type="component" value="Chromosome 8"/>
</dbReference>
<gene>
    <name evidence="1" type="primary">MYORG</name>
</gene>
<dbReference type="PANTHER" id="PTHR35664:SF1">
    <property type="entry name" value="SPERMATID-SPECIFIC MANCHETTE-RELATED PROTEIN 1"/>
    <property type="match status" value="1"/>
</dbReference>
<name>A0AAA9TDK5_BOVIN</name>
<dbReference type="AlphaFoldDB" id="A0AAA9TDK5"/>
<dbReference type="Pfam" id="PF15181">
    <property type="entry name" value="SMRP1"/>
    <property type="match status" value="1"/>
</dbReference>
<dbReference type="InterPro" id="IPR028195">
    <property type="entry name" value="SPMIP6"/>
</dbReference>
<keyword evidence="2" id="KW-1185">Reference proteome</keyword>
<sequence length="251" mass="29126">MFLFSRKTKTPISTYSDSYRAPTSIKEVYKDPPLWAWEANKFVTPGLTHTAQRHVDPDALQKMLKCAVQDYSYKGSIPSHPYFPEKYWLCPEEADRCNPNYLCGNPNYLCSNQYNTWRMGPYNCWNKCTTYLPRLPKEAGMETVVRGMPLVYPPKPERLNAYEREVVVNMLNSLSRNQPLPQITPRCGSVSPCEHRSGMQCAVITPQPSYYPCPNLRWDTSHFKKTGGSQRNNYVVHPEFVSETYPDYHCW</sequence>
<reference evidence="1" key="3">
    <citation type="submission" date="2025-09" db="UniProtKB">
        <authorList>
            <consortium name="Ensembl"/>
        </authorList>
    </citation>
    <scope>IDENTIFICATION</scope>
    <source>
        <strain evidence="1">Hereford</strain>
    </source>
</reference>